<gene>
    <name evidence="2" type="ORF">EF096_11280</name>
</gene>
<sequence length="102" mass="11628">MLIPLLVNVLLLGGSMVLFFAACGIANNCDELSSLENRILDSALFVPGSLHLVTLLLMLLSALDWLPIEDPRWFYLPVLVSAFYWLALITMDMRKNRYRQRT</sequence>
<accession>A0ABX9XGZ1</accession>
<evidence type="ECO:0000256" key="1">
    <source>
        <dbReference type="SAM" id="Phobius"/>
    </source>
</evidence>
<evidence type="ECO:0000313" key="2">
    <source>
        <dbReference type="EMBL" id="ROZ84019.1"/>
    </source>
</evidence>
<evidence type="ECO:0000313" key="3">
    <source>
        <dbReference type="Proteomes" id="UP000275199"/>
    </source>
</evidence>
<reference evidence="2 3" key="1">
    <citation type="submission" date="2018-11" db="EMBL/GenBank/DDBJ databases">
        <authorList>
            <person name="Jang G.I."/>
            <person name="Hwang C.Y."/>
        </authorList>
    </citation>
    <scope>NUCLEOTIDE SEQUENCE [LARGE SCALE GENOMIC DNA]</scope>
    <source>
        <strain evidence="2 3">SSM26</strain>
    </source>
</reference>
<keyword evidence="1" id="KW-0472">Membrane</keyword>
<organism evidence="2 3">
    <name type="scientific">Pseudomonas neustonica</name>
    <dbReference type="NCBI Taxonomy" id="2487346"/>
    <lineage>
        <taxon>Bacteria</taxon>
        <taxon>Pseudomonadati</taxon>
        <taxon>Pseudomonadota</taxon>
        <taxon>Gammaproteobacteria</taxon>
        <taxon>Pseudomonadales</taxon>
        <taxon>Pseudomonadaceae</taxon>
        <taxon>Pseudomonas</taxon>
    </lineage>
</organism>
<name>A0ABX9XGZ1_9PSED</name>
<dbReference type="Proteomes" id="UP000275199">
    <property type="component" value="Unassembled WGS sequence"/>
</dbReference>
<dbReference type="RefSeq" id="WP_123889733.1">
    <property type="nucleotide sequence ID" value="NZ_JBPYCX010000005.1"/>
</dbReference>
<keyword evidence="1" id="KW-0812">Transmembrane</keyword>
<keyword evidence="1" id="KW-1133">Transmembrane helix</keyword>
<protein>
    <submittedName>
        <fullName evidence="2">Uncharacterized protein</fullName>
    </submittedName>
</protein>
<feature type="transmembrane region" description="Helical" evidence="1">
    <location>
        <begin position="73"/>
        <end position="91"/>
    </location>
</feature>
<feature type="transmembrane region" description="Helical" evidence="1">
    <location>
        <begin position="6"/>
        <end position="27"/>
    </location>
</feature>
<keyword evidence="3" id="KW-1185">Reference proteome</keyword>
<comment type="caution">
    <text evidence="2">The sequence shown here is derived from an EMBL/GenBank/DDBJ whole genome shotgun (WGS) entry which is preliminary data.</text>
</comment>
<feature type="transmembrane region" description="Helical" evidence="1">
    <location>
        <begin position="39"/>
        <end position="61"/>
    </location>
</feature>
<proteinExistence type="predicted"/>
<dbReference type="EMBL" id="RKKU01000013">
    <property type="protein sequence ID" value="ROZ84019.1"/>
    <property type="molecule type" value="Genomic_DNA"/>
</dbReference>